<feature type="compositionally biased region" description="Basic residues" evidence="7">
    <location>
        <begin position="32"/>
        <end position="47"/>
    </location>
</feature>
<dbReference type="InterPro" id="IPR011009">
    <property type="entry name" value="Kinase-like_dom_sf"/>
</dbReference>
<evidence type="ECO:0000256" key="5">
    <source>
        <dbReference type="ARBA" id="ARBA00022840"/>
    </source>
</evidence>
<feature type="region of interest" description="Disordered" evidence="7">
    <location>
        <begin position="434"/>
        <end position="459"/>
    </location>
</feature>
<comment type="caution">
    <text evidence="10">The sequence shown here is derived from an EMBL/GenBank/DDBJ whole genome shotgun (WGS) entry which is preliminary data.</text>
</comment>
<keyword evidence="11" id="KW-1185">Reference proteome</keyword>
<accession>A0ABR1D9H0</accession>
<dbReference type="SUPFAM" id="SSF56112">
    <property type="entry name" value="Protein kinase-like (PK-like)"/>
    <property type="match status" value="1"/>
</dbReference>
<feature type="compositionally biased region" description="Low complexity" evidence="7">
    <location>
        <begin position="333"/>
        <end position="342"/>
    </location>
</feature>
<feature type="transmembrane region" description="Helical" evidence="8">
    <location>
        <begin position="116"/>
        <end position="140"/>
    </location>
</feature>
<feature type="domain" description="Protein kinase" evidence="9">
    <location>
        <begin position="498"/>
        <end position="797"/>
    </location>
</feature>
<dbReference type="InterPro" id="IPR003527">
    <property type="entry name" value="MAP_kinase_CS"/>
</dbReference>
<organism evidence="10 11">
    <name type="scientific">Necator americanus</name>
    <name type="common">Human hookworm</name>
    <dbReference type="NCBI Taxonomy" id="51031"/>
    <lineage>
        <taxon>Eukaryota</taxon>
        <taxon>Metazoa</taxon>
        <taxon>Ecdysozoa</taxon>
        <taxon>Nematoda</taxon>
        <taxon>Chromadorea</taxon>
        <taxon>Rhabditida</taxon>
        <taxon>Rhabditina</taxon>
        <taxon>Rhabditomorpha</taxon>
        <taxon>Strongyloidea</taxon>
        <taxon>Ancylostomatidae</taxon>
        <taxon>Bunostominae</taxon>
        <taxon>Necator</taxon>
    </lineage>
</organism>
<reference evidence="10 11" key="1">
    <citation type="submission" date="2023-08" db="EMBL/GenBank/DDBJ databases">
        <title>A Necator americanus chromosomal reference genome.</title>
        <authorList>
            <person name="Ilik V."/>
            <person name="Petrzelkova K.J."/>
            <person name="Pardy F."/>
            <person name="Fuh T."/>
            <person name="Niatou-Singa F.S."/>
            <person name="Gouil Q."/>
            <person name="Baker L."/>
            <person name="Ritchie M.E."/>
            <person name="Jex A.R."/>
            <person name="Gazzola D."/>
            <person name="Li H."/>
            <person name="Toshio Fujiwara R."/>
            <person name="Zhan B."/>
            <person name="Aroian R.V."/>
            <person name="Pafco B."/>
            <person name="Schwarz E.M."/>
        </authorList>
    </citation>
    <scope>NUCLEOTIDE SEQUENCE [LARGE SCALE GENOMIC DNA]</scope>
    <source>
        <strain evidence="10 11">Aroian</strain>
        <tissue evidence="10">Whole animal</tissue>
    </source>
</reference>
<dbReference type="SMART" id="SM00220">
    <property type="entry name" value="S_TKc"/>
    <property type="match status" value="1"/>
</dbReference>
<evidence type="ECO:0000313" key="10">
    <source>
        <dbReference type="EMBL" id="KAK6747137.1"/>
    </source>
</evidence>
<dbReference type="EMBL" id="JAVFWL010000004">
    <property type="protein sequence ID" value="KAK6747137.1"/>
    <property type="molecule type" value="Genomic_DNA"/>
</dbReference>
<dbReference type="InterPro" id="IPR000719">
    <property type="entry name" value="Prot_kinase_dom"/>
</dbReference>
<dbReference type="Gene3D" id="3.30.200.20">
    <property type="entry name" value="Phosphorylase Kinase, domain 1"/>
    <property type="match status" value="1"/>
</dbReference>
<keyword evidence="8" id="KW-0472">Membrane</keyword>
<evidence type="ECO:0000256" key="3">
    <source>
        <dbReference type="ARBA" id="ARBA00022741"/>
    </source>
</evidence>
<keyword evidence="8" id="KW-0812">Transmembrane</keyword>
<evidence type="ECO:0000256" key="6">
    <source>
        <dbReference type="PROSITE-ProRule" id="PRU10141"/>
    </source>
</evidence>
<feature type="region of interest" description="Disordered" evidence="7">
    <location>
        <begin position="290"/>
        <end position="353"/>
    </location>
</feature>
<evidence type="ECO:0000256" key="8">
    <source>
        <dbReference type="SAM" id="Phobius"/>
    </source>
</evidence>
<feature type="region of interest" description="Disordered" evidence="7">
    <location>
        <begin position="23"/>
        <end position="49"/>
    </location>
</feature>
<protein>
    <recommendedName>
        <fullName evidence="9">Protein kinase domain-containing protein</fullName>
    </recommendedName>
</protein>
<keyword evidence="5 6" id="KW-0067">ATP-binding</keyword>
<dbReference type="InterPro" id="IPR050117">
    <property type="entry name" value="MAPK"/>
</dbReference>
<keyword evidence="8" id="KW-1133">Transmembrane helix</keyword>
<gene>
    <name evidence="10" type="primary">Necator_chrIV.g13682</name>
    <name evidence="10" type="ORF">RB195_000390</name>
</gene>
<keyword evidence="4" id="KW-0418">Kinase</keyword>
<evidence type="ECO:0000256" key="7">
    <source>
        <dbReference type="SAM" id="MobiDB-lite"/>
    </source>
</evidence>
<dbReference type="Proteomes" id="UP001303046">
    <property type="component" value="Unassembled WGS sequence"/>
</dbReference>
<keyword evidence="1" id="KW-0723">Serine/threonine-protein kinase</keyword>
<dbReference type="PROSITE" id="PS50011">
    <property type="entry name" value="PROTEIN_KINASE_DOM"/>
    <property type="match status" value="1"/>
</dbReference>
<dbReference type="Gene3D" id="1.10.510.10">
    <property type="entry name" value="Transferase(Phosphotransferase) domain 1"/>
    <property type="match status" value="1"/>
</dbReference>
<evidence type="ECO:0000313" key="11">
    <source>
        <dbReference type="Proteomes" id="UP001303046"/>
    </source>
</evidence>
<proteinExistence type="predicted"/>
<evidence type="ECO:0000256" key="1">
    <source>
        <dbReference type="ARBA" id="ARBA00022527"/>
    </source>
</evidence>
<dbReference type="PROSITE" id="PS01351">
    <property type="entry name" value="MAPK"/>
    <property type="match status" value="1"/>
</dbReference>
<evidence type="ECO:0000259" key="9">
    <source>
        <dbReference type="PROSITE" id="PS50011"/>
    </source>
</evidence>
<sequence length="848" mass="96467">MMGGKRGRSTTLNGQERVRTHLLFSKQTERQHQKRKRRAQNKLHQVTHKKDEMIQTGAGELDPSQWTGNQRVLHFGPMAQRDPYFYYYPKGWDVLYPAHFGFFPYRTTKFRGSSSVVCICAFGVFMILGGALMVYMGFFVMHDSPFWTWSSDRKQRPPPIQVAGPLFFILGVILVLAATLYSLITSSFFKMYLHHTKQHDEPARVTTITTTYQAAPPIFEKHPYQPLPPPAYPVLENKYAHSSIVRPHDEMKLYPPVIPGYSTLSLHRKSPSSIFIASPYNTLRATSVARHQSGVETRSSIAEQRRAGSIVTRKQSTESGSHKRSKSAGPLNRSSSARSSIRQRYRENSHYPQVEFRNSDRRYPDFLVAVEYTFPVSLMGNSFHCLHLVREKKFVPIDDHKSRTIVNFTPVARPETIEENMVEGSVRNEQASVVANGGSDDEPSPNDADVSGPGLTTSDTVVDAQSAPVECKPVQRRFNYVPVNTVSFALPEGYSTSRSDIEFLGSGAYGNVIKTIVECRDGEVRAVAVKKFRDPFCDQLQARMIYREIKLLQIMRHDGVIRAIDLYTPNTVEHEFKDVYVVTEFAGDSIVKILHDQKVTGRTHITPEHVPFIIYQLLRVLKYIHSANIIHRDLKPGNLALTSDSDLTVLDFGMARSLERTETSLTQYVMTRWYRSPEVIYWNIDGYNEQVDVWSVGCITAELMLGKPLFPGEDTNAQYEMITSLCGSPDEDLMRKIEANSPATRRVVESYPHHERQNFSQRFAGCPPLFIDFLDKILVLDPEKRLTVEGSLSHPYFADYVDATDEPTATSSFELNDNPSRSRDEWKGIIWQEIQNFTGDDASPKIQF</sequence>
<dbReference type="Pfam" id="PF00069">
    <property type="entry name" value="Pkinase"/>
    <property type="match status" value="1"/>
</dbReference>
<keyword evidence="3 6" id="KW-0547">Nucleotide-binding</keyword>
<feature type="transmembrane region" description="Helical" evidence="8">
    <location>
        <begin position="160"/>
        <end position="184"/>
    </location>
</feature>
<name>A0ABR1D9H0_NECAM</name>
<evidence type="ECO:0000256" key="2">
    <source>
        <dbReference type="ARBA" id="ARBA00022679"/>
    </source>
</evidence>
<keyword evidence="2" id="KW-0808">Transferase</keyword>
<dbReference type="PROSITE" id="PS00107">
    <property type="entry name" value="PROTEIN_KINASE_ATP"/>
    <property type="match status" value="1"/>
</dbReference>
<dbReference type="PANTHER" id="PTHR24055">
    <property type="entry name" value="MITOGEN-ACTIVATED PROTEIN KINASE"/>
    <property type="match status" value="1"/>
</dbReference>
<feature type="binding site" evidence="6">
    <location>
        <position position="531"/>
    </location>
    <ligand>
        <name>ATP</name>
        <dbReference type="ChEBI" id="CHEBI:30616"/>
    </ligand>
</feature>
<evidence type="ECO:0000256" key="4">
    <source>
        <dbReference type="ARBA" id="ARBA00022777"/>
    </source>
</evidence>
<dbReference type="InterPro" id="IPR017441">
    <property type="entry name" value="Protein_kinase_ATP_BS"/>
</dbReference>